<accession>A0A1G2MPP7</accession>
<name>A0A1G2MPP7_9BACT</name>
<reference evidence="3 4" key="1">
    <citation type="journal article" date="2016" name="Nat. Commun.">
        <title>Thousands of microbial genomes shed light on interconnected biogeochemical processes in an aquifer system.</title>
        <authorList>
            <person name="Anantharaman K."/>
            <person name="Brown C.T."/>
            <person name="Hug L.A."/>
            <person name="Sharon I."/>
            <person name="Castelle C.J."/>
            <person name="Probst A.J."/>
            <person name="Thomas B.C."/>
            <person name="Singh A."/>
            <person name="Wilkins M.J."/>
            <person name="Karaoz U."/>
            <person name="Brodie E.L."/>
            <person name="Williams K.H."/>
            <person name="Hubbard S.S."/>
            <person name="Banfield J.F."/>
        </authorList>
    </citation>
    <scope>NUCLEOTIDE SEQUENCE [LARGE SCALE GENOMIC DNA]</scope>
</reference>
<dbReference type="Proteomes" id="UP000177943">
    <property type="component" value="Unassembled WGS sequence"/>
</dbReference>
<comment type="caution">
    <text evidence="3">The sequence shown here is derived from an EMBL/GenBank/DDBJ whole genome shotgun (WGS) entry which is preliminary data.</text>
</comment>
<dbReference type="Gene3D" id="3.40.1620.10">
    <property type="entry name" value="YefM-like domain"/>
    <property type="match status" value="1"/>
</dbReference>
<evidence type="ECO:0000313" key="4">
    <source>
        <dbReference type="Proteomes" id="UP000177943"/>
    </source>
</evidence>
<sequence>MITTIFSAKEAKNNFGRLLDEARLSPVAVEKNGRRVAVVMSMEEYNEFESRRDAYWGRRAQKAHKKGYIGVTKSLKLLNDALNARD</sequence>
<dbReference type="Pfam" id="PF02604">
    <property type="entry name" value="PhdYeFM_antitox"/>
    <property type="match status" value="1"/>
</dbReference>
<protein>
    <recommendedName>
        <fullName evidence="2">Antitoxin</fullName>
    </recommendedName>
</protein>
<dbReference type="AlphaFoldDB" id="A0A1G2MPP7"/>
<dbReference type="NCBIfam" id="TIGR01552">
    <property type="entry name" value="phd_fam"/>
    <property type="match status" value="1"/>
</dbReference>
<dbReference type="SUPFAM" id="SSF143120">
    <property type="entry name" value="YefM-like"/>
    <property type="match status" value="1"/>
</dbReference>
<comment type="similarity">
    <text evidence="1 2">Belongs to the phD/YefM antitoxin family.</text>
</comment>
<proteinExistence type="inferred from homology"/>
<evidence type="ECO:0000313" key="3">
    <source>
        <dbReference type="EMBL" id="OHA25836.1"/>
    </source>
</evidence>
<dbReference type="EMBL" id="MHRP01000043">
    <property type="protein sequence ID" value="OHA25836.1"/>
    <property type="molecule type" value="Genomic_DNA"/>
</dbReference>
<gene>
    <name evidence="3" type="ORF">A3D56_01095</name>
</gene>
<evidence type="ECO:0000256" key="1">
    <source>
        <dbReference type="ARBA" id="ARBA00009981"/>
    </source>
</evidence>
<evidence type="ECO:0000256" key="2">
    <source>
        <dbReference type="RuleBase" id="RU362080"/>
    </source>
</evidence>
<dbReference type="InterPro" id="IPR036165">
    <property type="entry name" value="YefM-like_sf"/>
</dbReference>
<organism evidence="3 4">
    <name type="scientific">Candidatus Taylorbacteria bacterium RIFCSPHIGHO2_02_FULL_45_35</name>
    <dbReference type="NCBI Taxonomy" id="1802311"/>
    <lineage>
        <taxon>Bacteria</taxon>
        <taxon>Candidatus Tayloriibacteriota</taxon>
    </lineage>
</organism>
<comment type="function">
    <text evidence="2">Antitoxin component of a type II toxin-antitoxin (TA) system.</text>
</comment>
<dbReference type="InterPro" id="IPR006442">
    <property type="entry name" value="Antitoxin_Phd/YefM"/>
</dbReference>